<keyword evidence="3" id="KW-1185">Reference proteome</keyword>
<dbReference type="PANTHER" id="PTHR47027:SF29">
    <property type="entry name" value="C2H2-TYPE DOMAIN-CONTAINING PROTEIN"/>
    <property type="match status" value="1"/>
</dbReference>
<dbReference type="Gene3D" id="3.30.70.270">
    <property type="match status" value="1"/>
</dbReference>
<evidence type="ECO:0000259" key="1">
    <source>
        <dbReference type="PROSITE" id="PS50878"/>
    </source>
</evidence>
<evidence type="ECO:0000313" key="2">
    <source>
        <dbReference type="EMBL" id="KAJ4443887.1"/>
    </source>
</evidence>
<dbReference type="EMBL" id="JAJSOF020000013">
    <property type="protein sequence ID" value="KAJ4443887.1"/>
    <property type="molecule type" value="Genomic_DNA"/>
</dbReference>
<proteinExistence type="predicted"/>
<protein>
    <recommendedName>
        <fullName evidence="1">Reverse transcriptase domain-containing protein</fullName>
    </recommendedName>
</protein>
<sequence length="411" mass="47846">MKTSVTSMKVIRRWEDNIKMHLREVEYDDRDWINLAQDRDRWRAYVRAALNLKAICYNLSIFEELDISQKVNKYTRAMGIINSVMKPSLVQKHTRIRLYNTLARPMLSYGSEAWTLRKADKSRITACEICSQYLSYDSVKREVLYDILIEFGIPKKLVRLIKMCLSETYSRVRIGQFLSDAFPIHCGLKQGDALSPLLFNFALEYAIKKVQDIRQGLELNGLHQLLVYADDVNMLGENPQTIRENTEILLEASKAIGLEVNPEKTKYMIMSRDQNIVRNGNIKIGDLSFEEVEKFKYLGATVTNINDTREEIKRRINMGNACYYSDEKLLSSSLLSKNLKVRIYKTVILPVVLYGCETWTLTLREEQRLRVFENKVLRKIFGAKRDEVTGEWRKLHNSELHVLYSSPDGLM</sequence>
<dbReference type="SUPFAM" id="SSF56672">
    <property type="entry name" value="DNA/RNA polymerases"/>
    <property type="match status" value="1"/>
</dbReference>
<dbReference type="InterPro" id="IPR000477">
    <property type="entry name" value="RT_dom"/>
</dbReference>
<feature type="domain" description="Reverse transcriptase" evidence="1">
    <location>
        <begin position="1"/>
        <end position="302"/>
    </location>
</feature>
<dbReference type="PROSITE" id="PS50878">
    <property type="entry name" value="RT_POL"/>
    <property type="match status" value="1"/>
</dbReference>
<dbReference type="PANTHER" id="PTHR47027">
    <property type="entry name" value="REVERSE TRANSCRIPTASE DOMAIN-CONTAINING PROTEIN"/>
    <property type="match status" value="1"/>
</dbReference>
<dbReference type="Pfam" id="PF00078">
    <property type="entry name" value="RVT_1"/>
    <property type="match status" value="1"/>
</dbReference>
<organism evidence="2 3">
    <name type="scientific">Periplaneta americana</name>
    <name type="common">American cockroach</name>
    <name type="synonym">Blatta americana</name>
    <dbReference type="NCBI Taxonomy" id="6978"/>
    <lineage>
        <taxon>Eukaryota</taxon>
        <taxon>Metazoa</taxon>
        <taxon>Ecdysozoa</taxon>
        <taxon>Arthropoda</taxon>
        <taxon>Hexapoda</taxon>
        <taxon>Insecta</taxon>
        <taxon>Pterygota</taxon>
        <taxon>Neoptera</taxon>
        <taxon>Polyneoptera</taxon>
        <taxon>Dictyoptera</taxon>
        <taxon>Blattodea</taxon>
        <taxon>Blattoidea</taxon>
        <taxon>Blattidae</taxon>
        <taxon>Blattinae</taxon>
        <taxon>Periplaneta</taxon>
    </lineage>
</organism>
<gene>
    <name evidence="2" type="ORF">ANN_05674</name>
</gene>
<dbReference type="InterPro" id="IPR043128">
    <property type="entry name" value="Rev_trsase/Diguanyl_cyclase"/>
</dbReference>
<dbReference type="InterPro" id="IPR043502">
    <property type="entry name" value="DNA/RNA_pol_sf"/>
</dbReference>
<reference evidence="2 3" key="1">
    <citation type="journal article" date="2022" name="Allergy">
        <title>Genome assembly and annotation of Periplaneta americana reveal a comprehensive cockroach allergen profile.</title>
        <authorList>
            <person name="Wang L."/>
            <person name="Xiong Q."/>
            <person name="Saelim N."/>
            <person name="Wang L."/>
            <person name="Nong W."/>
            <person name="Wan A.T."/>
            <person name="Shi M."/>
            <person name="Liu X."/>
            <person name="Cao Q."/>
            <person name="Hui J.H.L."/>
            <person name="Sookrung N."/>
            <person name="Leung T.F."/>
            <person name="Tungtrongchitr A."/>
            <person name="Tsui S.K.W."/>
        </authorList>
    </citation>
    <scope>NUCLEOTIDE SEQUENCE [LARGE SCALE GENOMIC DNA]</scope>
    <source>
        <strain evidence="2">PWHHKU_190912</strain>
    </source>
</reference>
<comment type="caution">
    <text evidence="2">The sequence shown here is derived from an EMBL/GenBank/DDBJ whole genome shotgun (WGS) entry which is preliminary data.</text>
</comment>
<accession>A0ABQ8TDC5</accession>
<name>A0ABQ8TDC5_PERAM</name>
<dbReference type="Proteomes" id="UP001148838">
    <property type="component" value="Unassembled WGS sequence"/>
</dbReference>
<evidence type="ECO:0000313" key="3">
    <source>
        <dbReference type="Proteomes" id="UP001148838"/>
    </source>
</evidence>